<reference evidence="2" key="2">
    <citation type="submission" date="2023-06" db="EMBL/GenBank/DDBJ databases">
        <authorList>
            <person name="Swenson N.G."/>
            <person name="Wegrzyn J.L."/>
            <person name="Mcevoy S.L."/>
        </authorList>
    </citation>
    <scope>NUCLEOTIDE SEQUENCE</scope>
    <source>
        <strain evidence="2">NS2018</strain>
        <tissue evidence="2">Leaf</tissue>
    </source>
</reference>
<reference evidence="2" key="1">
    <citation type="journal article" date="2022" name="Plant J.">
        <title>Strategies of tolerance reflected in two North American maple genomes.</title>
        <authorList>
            <person name="McEvoy S.L."/>
            <person name="Sezen U.U."/>
            <person name="Trouern-Trend A."/>
            <person name="McMahon S.M."/>
            <person name="Schaberg P.G."/>
            <person name="Yang J."/>
            <person name="Wegrzyn J.L."/>
            <person name="Swenson N.G."/>
        </authorList>
    </citation>
    <scope>NUCLEOTIDE SEQUENCE</scope>
    <source>
        <strain evidence="2">NS2018</strain>
    </source>
</reference>
<comment type="caution">
    <text evidence="2">The sequence shown here is derived from an EMBL/GenBank/DDBJ whole genome shotgun (WGS) entry which is preliminary data.</text>
</comment>
<evidence type="ECO:0000313" key="2">
    <source>
        <dbReference type="EMBL" id="KAK0588687.1"/>
    </source>
</evidence>
<protein>
    <recommendedName>
        <fullName evidence="1">Protein FAR1-RELATED SEQUENCE</fullName>
    </recommendedName>
</protein>
<keyword evidence="3" id="KW-1185">Reference proteome</keyword>
<evidence type="ECO:0000256" key="1">
    <source>
        <dbReference type="RuleBase" id="RU367018"/>
    </source>
</evidence>
<keyword evidence="1" id="KW-0479">Metal-binding</keyword>
<comment type="subcellular location">
    <subcellularLocation>
        <location evidence="1">Nucleus</location>
    </subcellularLocation>
</comment>
<dbReference type="GO" id="GO:0008270">
    <property type="term" value="F:zinc ion binding"/>
    <property type="evidence" value="ECO:0007669"/>
    <property type="project" value="UniProtKB-UniRule"/>
</dbReference>
<gene>
    <name evidence="2" type="ORF">LWI29_004187</name>
</gene>
<comment type="function">
    <text evidence="1">Putative transcription activator involved in regulating light control of development.</text>
</comment>
<evidence type="ECO:0000313" key="3">
    <source>
        <dbReference type="Proteomes" id="UP001168877"/>
    </source>
</evidence>
<dbReference type="GO" id="GO:0005634">
    <property type="term" value="C:nucleus"/>
    <property type="evidence" value="ECO:0007669"/>
    <property type="project" value="UniProtKB-SubCell"/>
</dbReference>
<dbReference type="AlphaFoldDB" id="A0AA39VQF9"/>
<dbReference type="PANTHER" id="PTHR31669:SF299">
    <property type="entry name" value="PROTEIN FAR1-RELATED SEQUENCE"/>
    <property type="match status" value="1"/>
</dbReference>
<organism evidence="2 3">
    <name type="scientific">Acer saccharum</name>
    <name type="common">Sugar maple</name>
    <dbReference type="NCBI Taxonomy" id="4024"/>
    <lineage>
        <taxon>Eukaryota</taxon>
        <taxon>Viridiplantae</taxon>
        <taxon>Streptophyta</taxon>
        <taxon>Embryophyta</taxon>
        <taxon>Tracheophyta</taxon>
        <taxon>Spermatophyta</taxon>
        <taxon>Magnoliopsida</taxon>
        <taxon>eudicotyledons</taxon>
        <taxon>Gunneridae</taxon>
        <taxon>Pentapetalae</taxon>
        <taxon>rosids</taxon>
        <taxon>malvids</taxon>
        <taxon>Sapindales</taxon>
        <taxon>Sapindaceae</taxon>
        <taxon>Hippocastanoideae</taxon>
        <taxon>Acereae</taxon>
        <taxon>Acer</taxon>
    </lineage>
</organism>
<keyword evidence="1" id="KW-0862">Zinc</keyword>
<comment type="similarity">
    <text evidence="1">Belongs to the FHY3/FAR1 family.</text>
</comment>
<dbReference type="EMBL" id="JAUESC010000381">
    <property type="protein sequence ID" value="KAK0588687.1"/>
    <property type="molecule type" value="Genomic_DNA"/>
</dbReference>
<dbReference type="GO" id="GO:0006355">
    <property type="term" value="P:regulation of DNA-templated transcription"/>
    <property type="evidence" value="ECO:0007669"/>
    <property type="project" value="UniProtKB-UniRule"/>
</dbReference>
<dbReference type="PANTHER" id="PTHR31669">
    <property type="entry name" value="PROTEIN FAR1-RELATED SEQUENCE 10-RELATED"/>
    <property type="match status" value="1"/>
</dbReference>
<keyword evidence="1" id="KW-0539">Nucleus</keyword>
<keyword evidence="1" id="KW-0863">Zinc-finger</keyword>
<dbReference type="InterPro" id="IPR031052">
    <property type="entry name" value="FHY3/FAR1"/>
</dbReference>
<proteinExistence type="inferred from homology"/>
<accession>A0AA39VQF9</accession>
<name>A0AA39VQF9_ACESA</name>
<dbReference type="Proteomes" id="UP001168877">
    <property type="component" value="Unassembled WGS sequence"/>
</dbReference>
<sequence>MMSIQRSESMNNVLKKYLMPSHNLLRFFEHYERVLKDRRYEELIADFKMMQTSLMLVTNAEMLQHAVDIYTPEVFKLFQKEYIGILNCYIYEVAKFGMTYEYKSWEYKNVKRIPPHYILKRWTRDAKGRSVTNYHGGQPNDNPKEFVGKRYRHLCRNFREISSFAAEHEELTAYAHECSVELLKSLEQMKKNLCLDSTCVNQSSQGQALFDGNCGNEQIAMKTLKNSEITKPCGIKTKPTVGCLRNELKGVLERRKPQTKATKTKTTKQLFMKDCTPRGNAKEQQVVPNEIPMFNGLTRDTNFNEIPMFNANTNFVATTTMQDKMFCTQQLQETDLQEENLLLQQRVRTEKLLIFYESGAWSLFSSKCWQRMQLKKVGVGEADRCWWSGGGDDVGRRRGGR</sequence>